<dbReference type="Gene3D" id="1.10.150.20">
    <property type="entry name" value="5' to 3' exonuclease, C-terminal subdomain"/>
    <property type="match status" value="1"/>
</dbReference>
<dbReference type="PRINTS" id="PR00868">
    <property type="entry name" value="DNAPOLI"/>
</dbReference>
<name>A0A0F9JIN9_9ZZZZ</name>
<proteinExistence type="predicted"/>
<dbReference type="PANTHER" id="PTHR10133:SF27">
    <property type="entry name" value="DNA POLYMERASE NU"/>
    <property type="match status" value="1"/>
</dbReference>
<dbReference type="GO" id="GO:0003677">
    <property type="term" value="F:DNA binding"/>
    <property type="evidence" value="ECO:0007669"/>
    <property type="project" value="InterPro"/>
</dbReference>
<dbReference type="GO" id="GO:0003887">
    <property type="term" value="F:DNA-directed DNA polymerase activity"/>
    <property type="evidence" value="ECO:0007669"/>
    <property type="project" value="InterPro"/>
</dbReference>
<feature type="domain" description="DNA-directed DNA polymerase family A palm" evidence="2">
    <location>
        <begin position="188"/>
        <end position="400"/>
    </location>
</feature>
<dbReference type="SUPFAM" id="SSF56672">
    <property type="entry name" value="DNA/RNA polymerases"/>
    <property type="match status" value="1"/>
</dbReference>
<dbReference type="EMBL" id="LAZR01016172">
    <property type="protein sequence ID" value="KKM05636.1"/>
    <property type="molecule type" value="Genomic_DNA"/>
</dbReference>
<dbReference type="Pfam" id="PF00476">
    <property type="entry name" value="DNA_pol_A"/>
    <property type="match status" value="1"/>
</dbReference>
<keyword evidence="1" id="KW-0235">DNA replication</keyword>
<dbReference type="InterPro" id="IPR002298">
    <property type="entry name" value="DNA_polymerase_A"/>
</dbReference>
<gene>
    <name evidence="3" type="ORF">LCGC14_1752050</name>
</gene>
<dbReference type="InterPro" id="IPR001098">
    <property type="entry name" value="DNA-dir_DNA_pol_A_palm_dom"/>
</dbReference>
<reference evidence="3" key="1">
    <citation type="journal article" date="2015" name="Nature">
        <title>Complex archaea that bridge the gap between prokaryotes and eukaryotes.</title>
        <authorList>
            <person name="Spang A."/>
            <person name="Saw J.H."/>
            <person name="Jorgensen S.L."/>
            <person name="Zaremba-Niedzwiedzka K."/>
            <person name="Martijn J."/>
            <person name="Lind A.E."/>
            <person name="van Eijk R."/>
            <person name="Schleper C."/>
            <person name="Guy L."/>
            <person name="Ettema T.J."/>
        </authorList>
    </citation>
    <scope>NUCLEOTIDE SEQUENCE</scope>
</reference>
<accession>A0A0F9JIN9</accession>
<dbReference type="GO" id="GO:0006302">
    <property type="term" value="P:double-strand break repair"/>
    <property type="evidence" value="ECO:0007669"/>
    <property type="project" value="TreeGrafter"/>
</dbReference>
<dbReference type="PANTHER" id="PTHR10133">
    <property type="entry name" value="DNA POLYMERASE I"/>
    <property type="match status" value="1"/>
</dbReference>
<sequence>MNRLFFEVEMPFQFVLMDMSINGILVDENKLEELRIDASAKRLELQRSLYEMGDLGYSLQPDMFTGDVELVSKHKLSSNTLLKIFAKRKLVSPFMTDGGKKNNPQMSTGKETLTFLRGDKFVDQLVKFRIVDKLLNSFVEKMPDFIDDDGRVRCSFNNTVAVTGRLSSSNPNMQQNPKVNPELPFNFKEVFVAPKGKKLVAVDYSGQELRILGVVSKDEVLLDAFKTGKDLHLMTANNVFKLGIPEEVLIKTHPKHKEYREKYDHERHIGKNGYNFPIIYGTTAYGISKNNGISEQEAEKGIESFFNAYPRVRQAIRWCSQFLTKNWHVRSLTGRRRRLDPNIKRSHRQAFNFLIQSVGADMLRLATTKMRKLFIEHPEWDAKILLLVHDEIVLEIKEEYLDVAIPKIKRMAETAMNLSVDMVVDIGIGSNYSQAK</sequence>
<evidence type="ECO:0000259" key="2">
    <source>
        <dbReference type="SMART" id="SM00482"/>
    </source>
</evidence>
<protein>
    <recommendedName>
        <fullName evidence="2">DNA-directed DNA polymerase family A palm domain-containing protein</fullName>
    </recommendedName>
</protein>
<dbReference type="Gene3D" id="1.20.1060.10">
    <property type="entry name" value="Taq DNA Polymerase, Chain T, domain 4"/>
    <property type="match status" value="1"/>
</dbReference>
<evidence type="ECO:0000313" key="3">
    <source>
        <dbReference type="EMBL" id="KKM05636.1"/>
    </source>
</evidence>
<organism evidence="3">
    <name type="scientific">marine sediment metagenome</name>
    <dbReference type="NCBI Taxonomy" id="412755"/>
    <lineage>
        <taxon>unclassified sequences</taxon>
        <taxon>metagenomes</taxon>
        <taxon>ecological metagenomes</taxon>
    </lineage>
</organism>
<comment type="caution">
    <text evidence="3">The sequence shown here is derived from an EMBL/GenBank/DDBJ whole genome shotgun (WGS) entry which is preliminary data.</text>
</comment>
<dbReference type="AlphaFoldDB" id="A0A0F9JIN9"/>
<dbReference type="InterPro" id="IPR043502">
    <property type="entry name" value="DNA/RNA_pol_sf"/>
</dbReference>
<evidence type="ECO:0000256" key="1">
    <source>
        <dbReference type="ARBA" id="ARBA00022705"/>
    </source>
</evidence>
<dbReference type="GO" id="GO:0006261">
    <property type="term" value="P:DNA-templated DNA replication"/>
    <property type="evidence" value="ECO:0007669"/>
    <property type="project" value="InterPro"/>
</dbReference>
<dbReference type="Gene3D" id="3.30.70.370">
    <property type="match status" value="1"/>
</dbReference>
<dbReference type="SMART" id="SM00482">
    <property type="entry name" value="POLAc"/>
    <property type="match status" value="1"/>
</dbReference>